<dbReference type="PRINTS" id="PR00245">
    <property type="entry name" value="OLFACTORYR"/>
</dbReference>
<evidence type="ECO:0000256" key="12">
    <source>
        <dbReference type="ARBA" id="ARBA00023224"/>
    </source>
</evidence>
<keyword evidence="3 14" id="KW-0716">Sensory transduction</keyword>
<dbReference type="InterPro" id="IPR000276">
    <property type="entry name" value="GPCR_Rhodpsn"/>
</dbReference>
<feature type="non-terminal residue" evidence="16">
    <location>
        <position position="1"/>
    </location>
</feature>
<dbReference type="Gene3D" id="1.20.1070.10">
    <property type="entry name" value="Rhodopsin 7-helix transmembrane proteins"/>
    <property type="match status" value="1"/>
</dbReference>
<evidence type="ECO:0000256" key="2">
    <source>
        <dbReference type="ARBA" id="ARBA00022475"/>
    </source>
</evidence>
<dbReference type="FunFam" id="1.20.1070.10:FF:000015">
    <property type="entry name" value="Olfactory receptor"/>
    <property type="match status" value="1"/>
</dbReference>
<evidence type="ECO:0000256" key="4">
    <source>
        <dbReference type="ARBA" id="ARBA00022692"/>
    </source>
</evidence>
<keyword evidence="7 13" id="KW-0297">G-protein coupled receptor</keyword>
<dbReference type="PROSITE" id="PS00237">
    <property type="entry name" value="G_PROTEIN_RECEP_F1_1"/>
    <property type="match status" value="1"/>
</dbReference>
<dbReference type="SUPFAM" id="SSF81321">
    <property type="entry name" value="Family A G protein-coupled receptor-like"/>
    <property type="match status" value="1"/>
</dbReference>
<dbReference type="Pfam" id="PF13853">
    <property type="entry name" value="7tm_4"/>
    <property type="match status" value="1"/>
</dbReference>
<dbReference type="AlphaFoldDB" id="A0A8X7WV70"/>
<keyword evidence="8 14" id="KW-0472">Membrane</keyword>
<evidence type="ECO:0000313" key="17">
    <source>
        <dbReference type="Proteomes" id="UP000886611"/>
    </source>
</evidence>
<comment type="caution">
    <text evidence="16">The sequence shown here is derived from an EMBL/GenBank/DDBJ whole genome shotgun (WGS) entry which is preliminary data.</text>
</comment>
<evidence type="ECO:0000256" key="6">
    <source>
        <dbReference type="ARBA" id="ARBA00022989"/>
    </source>
</evidence>
<keyword evidence="17" id="KW-1185">Reference proteome</keyword>
<evidence type="ECO:0000259" key="15">
    <source>
        <dbReference type="PROSITE" id="PS50262"/>
    </source>
</evidence>
<comment type="similarity">
    <text evidence="13">Belongs to the G-protein coupled receptor 1 family.</text>
</comment>
<dbReference type="PRINTS" id="PR00237">
    <property type="entry name" value="GPCRRHODOPSN"/>
</dbReference>
<dbReference type="EMBL" id="JAATIS010008602">
    <property type="protein sequence ID" value="KAG2456488.1"/>
    <property type="molecule type" value="Genomic_DNA"/>
</dbReference>
<dbReference type="Proteomes" id="UP000886611">
    <property type="component" value="Unassembled WGS sequence"/>
</dbReference>
<dbReference type="InterPro" id="IPR050939">
    <property type="entry name" value="Olfactory_GPCR1"/>
</dbReference>
<reference evidence="16 17" key="1">
    <citation type="journal article" date="2021" name="Cell">
        <title>Tracing the genetic footprints of vertebrate landing in non-teleost ray-finned fishes.</title>
        <authorList>
            <person name="Bi X."/>
            <person name="Wang K."/>
            <person name="Yang L."/>
            <person name="Pan H."/>
            <person name="Jiang H."/>
            <person name="Wei Q."/>
            <person name="Fang M."/>
            <person name="Yu H."/>
            <person name="Zhu C."/>
            <person name="Cai Y."/>
            <person name="He Y."/>
            <person name="Gan X."/>
            <person name="Zeng H."/>
            <person name="Yu D."/>
            <person name="Zhu Y."/>
            <person name="Jiang H."/>
            <person name="Qiu Q."/>
            <person name="Yang H."/>
            <person name="Zhang Y.E."/>
            <person name="Wang W."/>
            <person name="Zhu M."/>
            <person name="He S."/>
            <person name="Zhang G."/>
        </authorList>
    </citation>
    <scope>NUCLEOTIDE SEQUENCE [LARGE SCALE GENOMIC DNA]</scope>
    <source>
        <strain evidence="16">Bchr_013</strain>
    </source>
</reference>
<feature type="transmembrane region" description="Helical" evidence="14">
    <location>
        <begin position="355"/>
        <end position="373"/>
    </location>
</feature>
<feature type="transmembrane region" description="Helical" evidence="14">
    <location>
        <begin position="316"/>
        <end position="340"/>
    </location>
</feature>
<keyword evidence="11" id="KW-0325">Glycoprotein</keyword>
<keyword evidence="5 14" id="KW-0552">Olfaction</keyword>
<comment type="subcellular location">
    <subcellularLocation>
        <location evidence="1 14">Cell membrane</location>
        <topology evidence="1 14">Multi-pass membrane protein</topology>
    </subcellularLocation>
</comment>
<evidence type="ECO:0000313" key="16">
    <source>
        <dbReference type="EMBL" id="KAG2456488.1"/>
    </source>
</evidence>
<feature type="domain" description="G-protein coupled receptors family 1 profile" evidence="15">
    <location>
        <begin position="120"/>
        <end position="371"/>
    </location>
</feature>
<dbReference type="InterPro" id="IPR017452">
    <property type="entry name" value="GPCR_Rhodpsn_7TM"/>
</dbReference>
<keyword evidence="2 14" id="KW-1003">Cell membrane</keyword>
<evidence type="ECO:0000256" key="8">
    <source>
        <dbReference type="ARBA" id="ARBA00023136"/>
    </source>
</evidence>
<evidence type="ECO:0000256" key="14">
    <source>
        <dbReference type="RuleBase" id="RU363047"/>
    </source>
</evidence>
<feature type="transmembrane region" description="Helical" evidence="14">
    <location>
        <begin position="139"/>
        <end position="157"/>
    </location>
</feature>
<evidence type="ECO:0000256" key="5">
    <source>
        <dbReference type="ARBA" id="ARBA00022725"/>
    </source>
</evidence>
<dbReference type="PROSITE" id="PS50262">
    <property type="entry name" value="G_PROTEIN_RECEP_F1_2"/>
    <property type="match status" value="1"/>
</dbReference>
<keyword evidence="4 13" id="KW-0812">Transmembrane</keyword>
<sequence length="398" mass="43935">MEPQGAACGTSVQEEAKGSPLLSDQVAGVTIMLRNVLSPGGAEGLALVEGVRWLPVECRGSGNGDTSHEKKVVHELKKSTMTWNVTVLVSEFILQCMIEPDQKTIITVSLALIYLTTLIGNLLVIVVITIDLHLHTPMFWYICCLAILDIANSSNIIPRMLGILLFNYSNVPYEPCLLQLSMVGYLGLMEGNLLIVMACDRYIAVVYPLRYPSIVTSKVVWASIILVILIGLVFLTPYLVYVRELSFCHSNISPYCFCDYATLVQIACNDDPKYAVLLSTTTVITATYGVTLIFFSYYKIARAALKVSSIKGKQKVFGTIFTHLPVVTLFYLPLIISYILPGVGVKLSTEACNSLIIVAILVPPMVNPLIYSFRNKEIKSSIYRLFTGKRTNPEITDP</sequence>
<dbReference type="PANTHER" id="PTHR24242:SF359">
    <property type="entry name" value="ODORANT RECEPTOR-RELATED"/>
    <property type="match status" value="1"/>
</dbReference>
<dbReference type="GO" id="GO:0004984">
    <property type="term" value="F:olfactory receptor activity"/>
    <property type="evidence" value="ECO:0007669"/>
    <property type="project" value="InterPro"/>
</dbReference>
<evidence type="ECO:0000256" key="9">
    <source>
        <dbReference type="ARBA" id="ARBA00023157"/>
    </source>
</evidence>
<evidence type="ECO:0000256" key="10">
    <source>
        <dbReference type="ARBA" id="ARBA00023170"/>
    </source>
</evidence>
<evidence type="ECO:0000256" key="11">
    <source>
        <dbReference type="ARBA" id="ARBA00023180"/>
    </source>
</evidence>
<proteinExistence type="inferred from homology"/>
<evidence type="ECO:0000256" key="3">
    <source>
        <dbReference type="ARBA" id="ARBA00022606"/>
    </source>
</evidence>
<dbReference type="GO" id="GO:0005886">
    <property type="term" value="C:plasma membrane"/>
    <property type="evidence" value="ECO:0007669"/>
    <property type="project" value="UniProtKB-SubCell"/>
</dbReference>
<accession>A0A8X7WV70</accession>
<dbReference type="InterPro" id="IPR000725">
    <property type="entry name" value="Olfact_rcpt"/>
</dbReference>
<feature type="transmembrane region" description="Helical" evidence="14">
    <location>
        <begin position="177"/>
        <end position="198"/>
    </location>
</feature>
<dbReference type="PANTHER" id="PTHR24242">
    <property type="entry name" value="G-PROTEIN COUPLED RECEPTOR"/>
    <property type="match status" value="1"/>
</dbReference>
<protein>
    <recommendedName>
        <fullName evidence="14">Olfactory receptor</fullName>
    </recommendedName>
</protein>
<gene>
    <name evidence="16" type="primary">Olfd_2</name>
    <name evidence="16" type="ORF">GTO96_0012594</name>
</gene>
<keyword evidence="10 13" id="KW-0675">Receptor</keyword>
<evidence type="ECO:0000256" key="7">
    <source>
        <dbReference type="ARBA" id="ARBA00023040"/>
    </source>
</evidence>
<feature type="non-terminal residue" evidence="16">
    <location>
        <position position="398"/>
    </location>
</feature>
<feature type="transmembrane region" description="Helical" evidence="14">
    <location>
        <begin position="274"/>
        <end position="295"/>
    </location>
</feature>
<dbReference type="GO" id="GO:0004930">
    <property type="term" value="F:G protein-coupled receptor activity"/>
    <property type="evidence" value="ECO:0007669"/>
    <property type="project" value="UniProtKB-KW"/>
</dbReference>
<evidence type="ECO:0000256" key="1">
    <source>
        <dbReference type="ARBA" id="ARBA00004651"/>
    </source>
</evidence>
<name>A0A8X7WV70_POLSE</name>
<keyword evidence="9" id="KW-1015">Disulfide bond</keyword>
<keyword evidence="12 13" id="KW-0807">Transducer</keyword>
<feature type="transmembrane region" description="Helical" evidence="14">
    <location>
        <begin position="105"/>
        <end position="127"/>
    </location>
</feature>
<evidence type="ECO:0000256" key="13">
    <source>
        <dbReference type="RuleBase" id="RU000688"/>
    </source>
</evidence>
<keyword evidence="6 14" id="KW-1133">Transmembrane helix</keyword>
<organism evidence="16 17">
    <name type="scientific">Polypterus senegalus</name>
    <name type="common">Senegal bichir</name>
    <dbReference type="NCBI Taxonomy" id="55291"/>
    <lineage>
        <taxon>Eukaryota</taxon>
        <taxon>Metazoa</taxon>
        <taxon>Chordata</taxon>
        <taxon>Craniata</taxon>
        <taxon>Vertebrata</taxon>
        <taxon>Euteleostomi</taxon>
        <taxon>Actinopterygii</taxon>
        <taxon>Polypteriformes</taxon>
        <taxon>Polypteridae</taxon>
        <taxon>Polypterus</taxon>
    </lineage>
</organism>
<dbReference type="SMART" id="SM01381">
    <property type="entry name" value="7TM_GPCR_Srsx"/>
    <property type="match status" value="1"/>
</dbReference>
<feature type="transmembrane region" description="Helical" evidence="14">
    <location>
        <begin position="219"/>
        <end position="241"/>
    </location>
</feature>